<evidence type="ECO:0000256" key="1">
    <source>
        <dbReference type="SAM" id="MobiDB-lite"/>
    </source>
</evidence>
<dbReference type="Proteomes" id="UP000567179">
    <property type="component" value="Unassembled WGS sequence"/>
</dbReference>
<evidence type="ECO:0000313" key="2">
    <source>
        <dbReference type="EMBL" id="KAF5330989.1"/>
    </source>
</evidence>
<dbReference type="AlphaFoldDB" id="A0A8H5FBQ4"/>
<evidence type="ECO:0000313" key="3">
    <source>
        <dbReference type="Proteomes" id="UP000567179"/>
    </source>
</evidence>
<proteinExistence type="predicted"/>
<dbReference type="EMBL" id="JAACJJ010000001">
    <property type="protein sequence ID" value="KAF5330989.1"/>
    <property type="molecule type" value="Genomic_DNA"/>
</dbReference>
<feature type="compositionally biased region" description="Basic and acidic residues" evidence="1">
    <location>
        <begin position="291"/>
        <end position="371"/>
    </location>
</feature>
<evidence type="ECO:0008006" key="4">
    <source>
        <dbReference type="Google" id="ProtNLM"/>
    </source>
</evidence>
<feature type="region of interest" description="Disordered" evidence="1">
    <location>
        <begin position="291"/>
        <end position="379"/>
    </location>
</feature>
<keyword evidence="3" id="KW-1185">Reference proteome</keyword>
<reference evidence="2 3" key="1">
    <citation type="journal article" date="2020" name="ISME J.">
        <title>Uncovering the hidden diversity of litter-decomposition mechanisms in mushroom-forming fungi.</title>
        <authorList>
            <person name="Floudas D."/>
            <person name="Bentzer J."/>
            <person name="Ahren D."/>
            <person name="Johansson T."/>
            <person name="Persson P."/>
            <person name="Tunlid A."/>
        </authorList>
    </citation>
    <scope>NUCLEOTIDE SEQUENCE [LARGE SCALE GENOMIC DNA]</scope>
    <source>
        <strain evidence="2 3">CBS 101986</strain>
    </source>
</reference>
<sequence length="379" mass="44636">MDHSFSDVVMAIEEGSSSRTNFSVEAHSTSAGKAKIEYDPDYFIETSFVVENTLFRVPTYMLINGSQLFGSIFRLPQPMSDDGSIEGLSASNPIVISAKLNIKRDEFRAFVKALYPQSFSANLHLSKIEWIAVLKLSTIWYFLDVRSVAIAELERGGELSYVDKIVLGRTNWISSWVTEGLIGIYQRDETVSDEHTIQIDYMTAVKLLRIRELQYKSLYRGTSQPNPTDEVQVGFGEELAYIASEEQAFQLPEPEIPFVPPEEEERISLEGEIQRKIDEEASLKLEKELQEAEMRHRREEEERRTQAEETRRRREERERRRREDEVRRRQAEEERRRQEEEERRRQEEEERRRQEEEEAERKRGAEEERPKPLGRKIRR</sequence>
<name>A0A8H5FBQ4_9AGAR</name>
<comment type="caution">
    <text evidence="2">The sequence shown here is derived from an EMBL/GenBank/DDBJ whole genome shotgun (WGS) entry which is preliminary data.</text>
</comment>
<dbReference type="OrthoDB" id="3199068at2759"/>
<protein>
    <recommendedName>
        <fullName evidence="4">BTB domain-containing protein</fullName>
    </recommendedName>
</protein>
<gene>
    <name evidence="2" type="ORF">D9619_005208</name>
</gene>
<accession>A0A8H5FBQ4</accession>
<organism evidence="2 3">
    <name type="scientific">Psilocybe cf. subviscida</name>
    <dbReference type="NCBI Taxonomy" id="2480587"/>
    <lineage>
        <taxon>Eukaryota</taxon>
        <taxon>Fungi</taxon>
        <taxon>Dikarya</taxon>
        <taxon>Basidiomycota</taxon>
        <taxon>Agaricomycotina</taxon>
        <taxon>Agaricomycetes</taxon>
        <taxon>Agaricomycetidae</taxon>
        <taxon>Agaricales</taxon>
        <taxon>Agaricineae</taxon>
        <taxon>Strophariaceae</taxon>
        <taxon>Psilocybe</taxon>
    </lineage>
</organism>